<accession>A0A2V2F765</accession>
<dbReference type="RefSeq" id="WP_022936906.1">
    <property type="nucleotide sequence ID" value="NZ_BAABZA010000001.1"/>
</dbReference>
<dbReference type="AlphaFoldDB" id="A0A2V2F765"/>
<protein>
    <submittedName>
        <fullName evidence="3">Uncharacterized protein</fullName>
    </submittedName>
</protein>
<comment type="caution">
    <text evidence="3">The sequence shown here is derived from an EMBL/GenBank/DDBJ whole genome shotgun (WGS) entry which is preliminary data.</text>
</comment>
<sequence>MTLTPKDCLYIEDSINASVLLNKQLNCEMEKLEDEQAKELVSKVCTVLKEQAEELLKVMEG</sequence>
<dbReference type="Proteomes" id="UP001276902">
    <property type="component" value="Unassembled WGS sequence"/>
</dbReference>
<keyword evidence="1" id="KW-0175">Coiled coil</keyword>
<dbReference type="Proteomes" id="UP000247612">
    <property type="component" value="Unassembled WGS sequence"/>
</dbReference>
<gene>
    <name evidence="3" type="ORF">DES51_1056</name>
    <name evidence="2" type="ORF">MQE39_14910</name>
</gene>
<reference evidence="3 4" key="1">
    <citation type="submission" date="2018-05" db="EMBL/GenBank/DDBJ databases">
        <title>Genomic Encyclopedia of Type Strains, Phase IV (KMG-IV): sequencing the most valuable type-strain genomes for metagenomic binning, comparative biology and taxonomic classification.</title>
        <authorList>
            <person name="Goeker M."/>
        </authorList>
    </citation>
    <scope>NUCLEOTIDE SEQUENCE [LARGE SCALE GENOMIC DNA]</scope>
    <source>
        <strain evidence="3 4">JC118</strain>
    </source>
</reference>
<feature type="coiled-coil region" evidence="1">
    <location>
        <begin position="15"/>
        <end position="42"/>
    </location>
</feature>
<dbReference type="EMBL" id="JALDAW010000023">
    <property type="protein sequence ID" value="MDY5169409.1"/>
    <property type="molecule type" value="Genomic_DNA"/>
</dbReference>
<keyword evidence="4" id="KW-1185">Reference proteome</keyword>
<dbReference type="EMBL" id="QJKH01000005">
    <property type="protein sequence ID" value="PXX79536.1"/>
    <property type="molecule type" value="Genomic_DNA"/>
</dbReference>
<organism evidence="3 4">
    <name type="scientific">Dielma fastidiosa</name>
    <dbReference type="NCBI Taxonomy" id="1034346"/>
    <lineage>
        <taxon>Bacteria</taxon>
        <taxon>Bacillati</taxon>
        <taxon>Bacillota</taxon>
        <taxon>Erysipelotrichia</taxon>
        <taxon>Erysipelotrichales</taxon>
        <taxon>Erysipelotrichaceae</taxon>
        <taxon>Dielma</taxon>
    </lineage>
</organism>
<name>A0A2V2F765_9FIRM</name>
<evidence type="ECO:0000256" key="1">
    <source>
        <dbReference type="SAM" id="Coils"/>
    </source>
</evidence>
<dbReference type="GeneID" id="94440084"/>
<evidence type="ECO:0000313" key="2">
    <source>
        <dbReference type="EMBL" id="MDY5169409.1"/>
    </source>
</evidence>
<evidence type="ECO:0000313" key="3">
    <source>
        <dbReference type="EMBL" id="PXX79536.1"/>
    </source>
</evidence>
<dbReference type="STRING" id="1034346.GCA_000313565_00600"/>
<evidence type="ECO:0000313" key="4">
    <source>
        <dbReference type="Proteomes" id="UP000247612"/>
    </source>
</evidence>
<proteinExistence type="predicted"/>
<dbReference type="OrthoDB" id="1655538at2"/>
<reference evidence="2" key="2">
    <citation type="submission" date="2022-03" db="EMBL/GenBank/DDBJ databases">
        <title>First case of bacteraemia caused by Dielma fastidiosa in a patient hospitalised with diverticulitis.</title>
        <authorList>
            <person name="Forman-Ankjaer B."/>
            <person name="Hvid-Jensen F."/>
            <person name="Kobel C.M."/>
            <person name="Greve T."/>
        </authorList>
    </citation>
    <scope>NUCLEOTIDE SEQUENCE</scope>
    <source>
        <strain evidence="2">AUH_DF_2021</strain>
    </source>
</reference>